<dbReference type="Pfam" id="PF08030">
    <property type="entry name" value="NAD_binding_6"/>
    <property type="match status" value="1"/>
</dbReference>
<keyword evidence="7" id="KW-0249">Electron transport</keyword>
<feature type="non-terminal residue" evidence="17">
    <location>
        <position position="721"/>
    </location>
</feature>
<keyword evidence="12" id="KW-0325">Glycoprotein</keyword>
<keyword evidence="5" id="KW-1003">Cell membrane</keyword>
<feature type="transmembrane region" description="Helical" evidence="15">
    <location>
        <begin position="269"/>
        <end position="291"/>
    </location>
</feature>
<evidence type="ECO:0000256" key="8">
    <source>
        <dbReference type="ARBA" id="ARBA00022989"/>
    </source>
</evidence>
<dbReference type="CDD" id="cd06186">
    <property type="entry name" value="NOX_Duox_like_FAD_NADP"/>
    <property type="match status" value="1"/>
</dbReference>
<dbReference type="InterPro" id="IPR039261">
    <property type="entry name" value="FNR_nucleotide-bd"/>
</dbReference>
<evidence type="ECO:0000256" key="13">
    <source>
        <dbReference type="ARBA" id="ARBA00048483"/>
    </source>
</evidence>
<evidence type="ECO:0000256" key="3">
    <source>
        <dbReference type="ARBA" id="ARBA00012668"/>
    </source>
</evidence>
<keyword evidence="9" id="KW-0560">Oxidoreductase</keyword>
<dbReference type="InterPro" id="IPR013112">
    <property type="entry name" value="FAD-bd_8"/>
</dbReference>
<keyword evidence="6 15" id="KW-0812">Transmembrane</keyword>
<keyword evidence="4" id="KW-0813">Transport</keyword>
<dbReference type="AlphaFoldDB" id="A0A074Y0Y7"/>
<feature type="transmembrane region" description="Helical" evidence="15">
    <location>
        <begin position="30"/>
        <end position="53"/>
    </location>
</feature>
<comment type="catalytic activity">
    <reaction evidence="13">
        <text>2 a Fe(II)-siderophore + NADP(+) + H(+) = 2 a Fe(III)-siderophore + NADPH</text>
        <dbReference type="Rhea" id="RHEA:28795"/>
        <dbReference type="Rhea" id="RHEA-COMP:11342"/>
        <dbReference type="Rhea" id="RHEA-COMP:11344"/>
        <dbReference type="ChEBI" id="CHEBI:15378"/>
        <dbReference type="ChEBI" id="CHEBI:29033"/>
        <dbReference type="ChEBI" id="CHEBI:29034"/>
        <dbReference type="ChEBI" id="CHEBI:57783"/>
        <dbReference type="ChEBI" id="CHEBI:58349"/>
        <dbReference type="EC" id="1.16.1.9"/>
    </reaction>
</comment>
<dbReference type="EMBL" id="KL584976">
    <property type="protein sequence ID" value="KEQ87867.1"/>
    <property type="molecule type" value="Genomic_DNA"/>
</dbReference>
<dbReference type="Pfam" id="PF01794">
    <property type="entry name" value="Ferric_reduct"/>
    <property type="match status" value="1"/>
</dbReference>
<evidence type="ECO:0000256" key="6">
    <source>
        <dbReference type="ARBA" id="ARBA00022692"/>
    </source>
</evidence>
<keyword evidence="10" id="KW-0406">Ion transport</keyword>
<dbReference type="Proteomes" id="UP000030706">
    <property type="component" value="Unassembled WGS sequence"/>
</dbReference>
<protein>
    <recommendedName>
        <fullName evidence="3">ferric-chelate reductase (NADPH)</fullName>
        <ecNumber evidence="3">1.16.1.9</ecNumber>
    </recommendedName>
</protein>
<dbReference type="InterPro" id="IPR017927">
    <property type="entry name" value="FAD-bd_FR_type"/>
</dbReference>
<accession>A0A074Y0Y7</accession>
<evidence type="ECO:0000256" key="9">
    <source>
        <dbReference type="ARBA" id="ARBA00023002"/>
    </source>
</evidence>
<evidence type="ECO:0000256" key="10">
    <source>
        <dbReference type="ARBA" id="ARBA00023065"/>
    </source>
</evidence>
<evidence type="ECO:0000256" key="11">
    <source>
        <dbReference type="ARBA" id="ARBA00023136"/>
    </source>
</evidence>
<name>A0A074Y0Y7_AURPU</name>
<dbReference type="STRING" id="1043002.A0A074Y0Y7"/>
<evidence type="ECO:0000256" key="15">
    <source>
        <dbReference type="SAM" id="Phobius"/>
    </source>
</evidence>
<feature type="compositionally biased region" description="Polar residues" evidence="14">
    <location>
        <begin position="628"/>
        <end position="638"/>
    </location>
</feature>
<evidence type="ECO:0000256" key="4">
    <source>
        <dbReference type="ARBA" id="ARBA00022448"/>
    </source>
</evidence>
<dbReference type="InterPro" id="IPR013130">
    <property type="entry name" value="Fe3_Rdtase_TM_dom"/>
</dbReference>
<dbReference type="PANTHER" id="PTHR32361">
    <property type="entry name" value="FERRIC/CUPRIC REDUCTASE TRANSMEMBRANE COMPONENT"/>
    <property type="match status" value="1"/>
</dbReference>
<feature type="region of interest" description="Disordered" evidence="14">
    <location>
        <begin position="625"/>
        <end position="644"/>
    </location>
</feature>
<dbReference type="Pfam" id="PF08022">
    <property type="entry name" value="FAD_binding_8"/>
    <property type="match status" value="1"/>
</dbReference>
<dbReference type="RefSeq" id="XP_029764054.1">
    <property type="nucleotide sequence ID" value="XM_029901724.1"/>
</dbReference>
<evidence type="ECO:0000256" key="7">
    <source>
        <dbReference type="ARBA" id="ARBA00022982"/>
    </source>
</evidence>
<feature type="transmembrane region" description="Helical" evidence="15">
    <location>
        <begin position="138"/>
        <end position="158"/>
    </location>
</feature>
<proteinExistence type="inferred from homology"/>
<keyword evidence="11 15" id="KW-0472">Membrane</keyword>
<feature type="transmembrane region" description="Helical" evidence="15">
    <location>
        <begin position="217"/>
        <end position="236"/>
    </location>
</feature>
<dbReference type="InterPro" id="IPR013121">
    <property type="entry name" value="Fe_red_NAD-bd_6"/>
</dbReference>
<dbReference type="GeneID" id="40744030"/>
<dbReference type="PROSITE" id="PS51384">
    <property type="entry name" value="FAD_FR"/>
    <property type="match status" value="1"/>
</dbReference>
<dbReference type="PANTHER" id="PTHR32361:SF9">
    <property type="entry name" value="FERRIC REDUCTASE TRANSMEMBRANE COMPONENT 3-RELATED"/>
    <property type="match status" value="1"/>
</dbReference>
<dbReference type="OrthoDB" id="3944240at2759"/>
<evidence type="ECO:0000256" key="2">
    <source>
        <dbReference type="ARBA" id="ARBA00006278"/>
    </source>
</evidence>
<dbReference type="Gene3D" id="2.40.30.10">
    <property type="entry name" value="Translation factors"/>
    <property type="match status" value="1"/>
</dbReference>
<feature type="transmembrane region" description="Helical" evidence="15">
    <location>
        <begin position="243"/>
        <end position="263"/>
    </location>
</feature>
<dbReference type="GO" id="GO:0015677">
    <property type="term" value="P:copper ion import"/>
    <property type="evidence" value="ECO:0007669"/>
    <property type="project" value="TreeGrafter"/>
</dbReference>
<feature type="domain" description="FAD-binding FR-type" evidence="16">
    <location>
        <begin position="300"/>
        <end position="420"/>
    </location>
</feature>
<evidence type="ECO:0000313" key="18">
    <source>
        <dbReference type="Proteomes" id="UP000030706"/>
    </source>
</evidence>
<evidence type="ECO:0000259" key="16">
    <source>
        <dbReference type="PROSITE" id="PS51384"/>
    </source>
</evidence>
<evidence type="ECO:0000313" key="17">
    <source>
        <dbReference type="EMBL" id="KEQ87867.1"/>
    </source>
</evidence>
<comment type="subcellular location">
    <subcellularLocation>
        <location evidence="1">Cell membrane</location>
        <topology evidence="1">Multi-pass membrane protein</topology>
    </subcellularLocation>
</comment>
<organism evidence="17 18">
    <name type="scientific">Aureobasidium pullulans EXF-150</name>
    <dbReference type="NCBI Taxonomy" id="1043002"/>
    <lineage>
        <taxon>Eukaryota</taxon>
        <taxon>Fungi</taxon>
        <taxon>Dikarya</taxon>
        <taxon>Ascomycota</taxon>
        <taxon>Pezizomycotina</taxon>
        <taxon>Dothideomycetes</taxon>
        <taxon>Dothideomycetidae</taxon>
        <taxon>Dothideales</taxon>
        <taxon>Saccotheciaceae</taxon>
        <taxon>Aureobasidium</taxon>
    </lineage>
</organism>
<feature type="transmembrane region" description="Helical" evidence="15">
    <location>
        <begin position="105"/>
        <end position="126"/>
    </location>
</feature>
<dbReference type="GO" id="GO:0052851">
    <property type="term" value="F:ferric-chelate reductase (NADPH) activity"/>
    <property type="evidence" value="ECO:0007669"/>
    <property type="project" value="UniProtKB-EC"/>
</dbReference>
<dbReference type="GO" id="GO:0005886">
    <property type="term" value="C:plasma membrane"/>
    <property type="evidence" value="ECO:0007669"/>
    <property type="project" value="UniProtKB-SubCell"/>
</dbReference>
<dbReference type="InterPro" id="IPR017938">
    <property type="entry name" value="Riboflavin_synthase-like_b-brl"/>
</dbReference>
<evidence type="ECO:0000256" key="5">
    <source>
        <dbReference type="ARBA" id="ARBA00022475"/>
    </source>
</evidence>
<keyword evidence="8 15" id="KW-1133">Transmembrane helix</keyword>
<evidence type="ECO:0000256" key="12">
    <source>
        <dbReference type="ARBA" id="ARBA00023180"/>
    </source>
</evidence>
<dbReference type="Gene3D" id="3.40.50.80">
    <property type="entry name" value="Nucleotide-binding domain of ferredoxin-NADP reductase (FNR) module"/>
    <property type="match status" value="2"/>
</dbReference>
<gene>
    <name evidence="17" type="ORF">M438DRAFT_290801</name>
</gene>
<dbReference type="SFLD" id="SFLDS00052">
    <property type="entry name" value="Ferric_Reductase_Domain"/>
    <property type="match status" value="1"/>
</dbReference>
<dbReference type="EC" id="1.16.1.9" evidence="3"/>
<evidence type="ECO:0000256" key="14">
    <source>
        <dbReference type="SAM" id="MobiDB-lite"/>
    </source>
</evidence>
<keyword evidence="18" id="KW-1185">Reference proteome</keyword>
<dbReference type="HOGENOM" id="CLU_010365_6_0_1"/>
<sequence length="721" mass="80387">MDMSMGGMDMSMGNMSMGNGIPSLFTFERMYWAVVGAAVAAFTLVNLYSWFLYQQRLRSTSMTPAKPKAFPFRAMATCTAVVREVANASLPVFAIKSLRIPSPTLGRASIVGANIVVLLVMCFYKLDVSDQWSFENIGYRTGFVTLCQLPLLFLLAGKRNIIAALIGSSYERINWLHRWASRCFLLTATIHMGYWFADWAPYDYIGTKVRTDPITKHGVIAWSILVWITVSSMTPIRGWSYEFFVAQHIVSFAVFIGFVYLHIPVEVKHWVWICVGLFFFDRVVRGFFYLYNNLSILHPAQRKDGTMGKLWALNAELTALPNNTTRVTINNPPISWRPGQHVFLSAHSLAPMQAHPFTISSLPSDGKMEFLIQSQKGGTQKFYRHAERIGMSLPQTNGDLTRGSFTSVAIEGPYGRIRPLQQFDSVVLLAGSSGATYTMPLLRDLVHSWKAMSGQSKSQREKPVTRHVRYVWIVKSGPQLSWFSTQLGQVMEDIARLQNEGHDVSVDISAYITCDDTFTTEQKTLLDAWRSYSTSSSAKHGSVTEVLNSVDDEKYNDYKSEKKFVSKDEKIEVQELDRYSLSEKAEPTSKQSCGPNGTCCCTATIEDEDDDEAIRPACTCNCGAGPSRTESSASSNLNEKPKPKQPFLHPAISVFSGRPACRNVIRKTLEQAYGESAVVVCGPQGLVDDVRTSVVSLSDERAVHKGTGAQGIWLHAEAFGY</sequence>
<reference evidence="17 18" key="1">
    <citation type="journal article" date="2014" name="BMC Genomics">
        <title>Genome sequencing of four Aureobasidium pullulans varieties: biotechnological potential, stress tolerance, and description of new species.</title>
        <authorList>
            <person name="Gostin Ar C."/>
            <person name="Ohm R.A."/>
            <person name="Kogej T."/>
            <person name="Sonjak S."/>
            <person name="Turk M."/>
            <person name="Zajc J."/>
            <person name="Zalar P."/>
            <person name="Grube M."/>
            <person name="Sun H."/>
            <person name="Han J."/>
            <person name="Sharma A."/>
            <person name="Chiniquy J."/>
            <person name="Ngan C.Y."/>
            <person name="Lipzen A."/>
            <person name="Barry K."/>
            <person name="Grigoriev I.V."/>
            <person name="Gunde-Cimerman N."/>
        </authorList>
    </citation>
    <scope>NUCLEOTIDE SEQUENCE [LARGE SCALE GENOMIC DNA]</scope>
    <source>
        <strain evidence="17 18">EXF-150</strain>
    </source>
</reference>
<dbReference type="SFLD" id="SFLDG01168">
    <property type="entry name" value="Ferric_reductase_subgroup_(FRE"/>
    <property type="match status" value="1"/>
</dbReference>
<dbReference type="InterPro" id="IPR051410">
    <property type="entry name" value="Ferric/Cupric_Reductase"/>
</dbReference>
<comment type="similarity">
    <text evidence="2">Belongs to the ferric reductase (FRE) family.</text>
</comment>
<dbReference type="SUPFAM" id="SSF63380">
    <property type="entry name" value="Riboflavin synthase domain-like"/>
    <property type="match status" value="1"/>
</dbReference>
<evidence type="ECO:0000256" key="1">
    <source>
        <dbReference type="ARBA" id="ARBA00004651"/>
    </source>
</evidence>
<dbReference type="GO" id="GO:0006879">
    <property type="term" value="P:intracellular iron ion homeostasis"/>
    <property type="evidence" value="ECO:0007669"/>
    <property type="project" value="TreeGrafter"/>
</dbReference>
<dbReference type="GO" id="GO:0006826">
    <property type="term" value="P:iron ion transport"/>
    <property type="evidence" value="ECO:0007669"/>
    <property type="project" value="UniProtKB-ARBA"/>
</dbReference>